<evidence type="ECO:0000313" key="2">
    <source>
        <dbReference type="EMBL" id="QHU29883.1"/>
    </source>
</evidence>
<organism evidence="2">
    <name type="scientific">viral metagenome</name>
    <dbReference type="NCBI Taxonomy" id="1070528"/>
    <lineage>
        <taxon>unclassified sequences</taxon>
        <taxon>metagenomes</taxon>
        <taxon>organismal metagenomes</taxon>
    </lineage>
</organism>
<name>A0A6C0LH56_9ZZZZ</name>
<dbReference type="AlphaFoldDB" id="A0A6C0LH56"/>
<proteinExistence type="predicted"/>
<sequence length="86" mass="9177">MGNFMSGYINGNEDVPNVPTASVPSIDKEELLYKEYEDGGLTFGGKSTKSKSTKSKSTKSKSTKSKSTKGKSTKSKSTKSKSKKSA</sequence>
<feature type="compositionally biased region" description="Basic residues" evidence="1">
    <location>
        <begin position="48"/>
        <end position="86"/>
    </location>
</feature>
<accession>A0A6C0LH56</accession>
<feature type="region of interest" description="Disordered" evidence="1">
    <location>
        <begin position="39"/>
        <end position="86"/>
    </location>
</feature>
<dbReference type="EMBL" id="MN740498">
    <property type="protein sequence ID" value="QHU29883.1"/>
    <property type="molecule type" value="Genomic_DNA"/>
</dbReference>
<feature type="region of interest" description="Disordered" evidence="1">
    <location>
        <begin position="1"/>
        <end position="23"/>
    </location>
</feature>
<evidence type="ECO:0000256" key="1">
    <source>
        <dbReference type="SAM" id="MobiDB-lite"/>
    </source>
</evidence>
<reference evidence="2" key="1">
    <citation type="journal article" date="2020" name="Nature">
        <title>Giant virus diversity and host interactions through global metagenomics.</title>
        <authorList>
            <person name="Schulz F."/>
            <person name="Roux S."/>
            <person name="Paez-Espino D."/>
            <person name="Jungbluth S."/>
            <person name="Walsh D.A."/>
            <person name="Denef V.J."/>
            <person name="McMahon K.D."/>
            <person name="Konstantinidis K.T."/>
            <person name="Eloe-Fadrosh E.A."/>
            <person name="Kyrpides N.C."/>
            <person name="Woyke T."/>
        </authorList>
    </citation>
    <scope>NUCLEOTIDE SEQUENCE</scope>
    <source>
        <strain evidence="2">GVMAG-M-3300027810-10</strain>
    </source>
</reference>
<protein>
    <submittedName>
        <fullName evidence="2">Uncharacterized protein</fullName>
    </submittedName>
</protein>